<keyword evidence="3" id="KW-1185">Reference proteome</keyword>
<protein>
    <submittedName>
        <fullName evidence="2">Uncharacterized protein</fullName>
    </submittedName>
</protein>
<sequence length="66" mass="7066">MRSAAPLSRVSPKNICKNIVRGETGPDPAWDYLAGGAFKGDRYRASLPSMTATSAPSRKLTSDLAR</sequence>
<evidence type="ECO:0000313" key="2">
    <source>
        <dbReference type="EMBL" id="QDT06406.1"/>
    </source>
</evidence>
<accession>A0A517NGZ5</accession>
<organism evidence="2 3">
    <name type="scientific">Rubripirellula lacrimiformis</name>
    <dbReference type="NCBI Taxonomy" id="1930273"/>
    <lineage>
        <taxon>Bacteria</taxon>
        <taxon>Pseudomonadati</taxon>
        <taxon>Planctomycetota</taxon>
        <taxon>Planctomycetia</taxon>
        <taxon>Pirellulales</taxon>
        <taxon>Pirellulaceae</taxon>
        <taxon>Rubripirellula</taxon>
    </lineage>
</organism>
<name>A0A517NGZ5_9BACT</name>
<dbReference type="KEGG" id="rlc:K227x_48160"/>
<reference evidence="2 3" key="1">
    <citation type="submission" date="2019-02" db="EMBL/GenBank/DDBJ databases">
        <title>Deep-cultivation of Planctomycetes and their phenomic and genomic characterization uncovers novel biology.</title>
        <authorList>
            <person name="Wiegand S."/>
            <person name="Jogler M."/>
            <person name="Boedeker C."/>
            <person name="Pinto D."/>
            <person name="Vollmers J."/>
            <person name="Rivas-Marin E."/>
            <person name="Kohn T."/>
            <person name="Peeters S.H."/>
            <person name="Heuer A."/>
            <person name="Rast P."/>
            <person name="Oberbeckmann S."/>
            <person name="Bunk B."/>
            <person name="Jeske O."/>
            <person name="Meyerdierks A."/>
            <person name="Storesund J.E."/>
            <person name="Kallscheuer N."/>
            <person name="Luecker S."/>
            <person name="Lage O.M."/>
            <person name="Pohl T."/>
            <person name="Merkel B.J."/>
            <person name="Hornburger P."/>
            <person name="Mueller R.-W."/>
            <person name="Bruemmer F."/>
            <person name="Labrenz M."/>
            <person name="Spormann A.M."/>
            <person name="Op den Camp H."/>
            <person name="Overmann J."/>
            <person name="Amann R."/>
            <person name="Jetten M.S.M."/>
            <person name="Mascher T."/>
            <person name="Medema M.H."/>
            <person name="Devos D.P."/>
            <person name="Kaster A.-K."/>
            <person name="Ovreas L."/>
            <person name="Rohde M."/>
            <person name="Galperin M.Y."/>
            <person name="Jogler C."/>
        </authorList>
    </citation>
    <scope>NUCLEOTIDE SEQUENCE [LARGE SCALE GENOMIC DNA]</scope>
    <source>
        <strain evidence="2 3">K22_7</strain>
    </source>
</reference>
<evidence type="ECO:0000256" key="1">
    <source>
        <dbReference type="SAM" id="MobiDB-lite"/>
    </source>
</evidence>
<dbReference type="EMBL" id="CP036525">
    <property type="protein sequence ID" value="QDT06406.1"/>
    <property type="molecule type" value="Genomic_DNA"/>
</dbReference>
<dbReference type="AlphaFoldDB" id="A0A517NGZ5"/>
<feature type="region of interest" description="Disordered" evidence="1">
    <location>
        <begin position="47"/>
        <end position="66"/>
    </location>
</feature>
<gene>
    <name evidence="2" type="ORF">K227x_48160</name>
</gene>
<proteinExistence type="predicted"/>
<evidence type="ECO:0000313" key="3">
    <source>
        <dbReference type="Proteomes" id="UP000318538"/>
    </source>
</evidence>
<dbReference type="Proteomes" id="UP000318538">
    <property type="component" value="Chromosome"/>
</dbReference>